<gene>
    <name evidence="2" type="ORF">H9777_09710</name>
</gene>
<feature type="transmembrane region" description="Helical" evidence="1">
    <location>
        <begin position="7"/>
        <end position="26"/>
    </location>
</feature>
<sequence>MERKQSIRISVQAILLFTVSIFIIGFGDIKDIPLIKTFGYMTAGLSGTVFFRYWLDGKKENIFSNWKSCLYLVIIAVVLAIHITLLFEGRLW</sequence>
<name>A0A948TD87_9BACT</name>
<feature type="transmembrane region" description="Helical" evidence="1">
    <location>
        <begin position="38"/>
        <end position="56"/>
    </location>
</feature>
<feature type="transmembrane region" description="Helical" evidence="1">
    <location>
        <begin position="68"/>
        <end position="87"/>
    </location>
</feature>
<protein>
    <submittedName>
        <fullName evidence="2">Uncharacterized protein</fullName>
    </submittedName>
</protein>
<evidence type="ECO:0000313" key="3">
    <source>
        <dbReference type="Proteomes" id="UP000783796"/>
    </source>
</evidence>
<accession>A0A948TD87</accession>
<evidence type="ECO:0000313" key="2">
    <source>
        <dbReference type="EMBL" id="MBU3838565.1"/>
    </source>
</evidence>
<reference evidence="2" key="1">
    <citation type="journal article" date="2021" name="PeerJ">
        <title>Extensive microbial diversity within the chicken gut microbiome revealed by metagenomics and culture.</title>
        <authorList>
            <person name="Gilroy R."/>
            <person name="Ravi A."/>
            <person name="Getino M."/>
            <person name="Pursley I."/>
            <person name="Horton D.L."/>
            <person name="Alikhan N.F."/>
            <person name="Baker D."/>
            <person name="Gharbi K."/>
            <person name="Hall N."/>
            <person name="Watson M."/>
            <person name="Adriaenssens E.M."/>
            <person name="Foster-Nyarko E."/>
            <person name="Jarju S."/>
            <person name="Secka A."/>
            <person name="Antonio M."/>
            <person name="Oren A."/>
            <person name="Chaudhuri R.R."/>
            <person name="La Ragione R."/>
            <person name="Hildebrand F."/>
            <person name="Pallen M.J."/>
        </authorList>
    </citation>
    <scope>NUCLEOTIDE SEQUENCE</scope>
    <source>
        <strain evidence="2">G4-2901</strain>
    </source>
</reference>
<dbReference type="Proteomes" id="UP000783796">
    <property type="component" value="Unassembled WGS sequence"/>
</dbReference>
<dbReference type="AlphaFoldDB" id="A0A948TD87"/>
<comment type="caution">
    <text evidence="2">The sequence shown here is derived from an EMBL/GenBank/DDBJ whole genome shotgun (WGS) entry which is preliminary data.</text>
</comment>
<organism evidence="2 3">
    <name type="scientific">Candidatus Phocaeicola faecigallinarum</name>
    <dbReference type="NCBI Taxonomy" id="2838732"/>
    <lineage>
        <taxon>Bacteria</taxon>
        <taxon>Pseudomonadati</taxon>
        <taxon>Bacteroidota</taxon>
        <taxon>Bacteroidia</taxon>
        <taxon>Bacteroidales</taxon>
        <taxon>Bacteroidaceae</taxon>
        <taxon>Phocaeicola</taxon>
    </lineage>
</organism>
<reference evidence="2" key="2">
    <citation type="submission" date="2021-04" db="EMBL/GenBank/DDBJ databases">
        <authorList>
            <person name="Gilroy R."/>
        </authorList>
    </citation>
    <scope>NUCLEOTIDE SEQUENCE</scope>
    <source>
        <strain evidence="2">G4-2901</strain>
    </source>
</reference>
<keyword evidence="1" id="KW-0472">Membrane</keyword>
<proteinExistence type="predicted"/>
<evidence type="ECO:0000256" key="1">
    <source>
        <dbReference type="SAM" id="Phobius"/>
    </source>
</evidence>
<dbReference type="EMBL" id="JAHLFW010000080">
    <property type="protein sequence ID" value="MBU3838565.1"/>
    <property type="molecule type" value="Genomic_DNA"/>
</dbReference>
<keyword evidence="1" id="KW-1133">Transmembrane helix</keyword>
<keyword evidence="1" id="KW-0812">Transmembrane</keyword>